<accession>A0A2A5S123</accession>
<dbReference type="PANTHER" id="PTHR43434:SF20">
    <property type="entry name" value="5'-NUCLEOTIDASE"/>
    <property type="match status" value="1"/>
</dbReference>
<dbReference type="STRING" id="1348632.GCA_001591745_00672"/>
<dbReference type="InterPro" id="IPR023198">
    <property type="entry name" value="PGP-like_dom2"/>
</dbReference>
<dbReference type="EMBL" id="JXJX01000005">
    <property type="protein sequence ID" value="PCS07133.1"/>
    <property type="molecule type" value="Genomic_DNA"/>
</dbReference>
<dbReference type="InterPro" id="IPR023214">
    <property type="entry name" value="HAD_sf"/>
</dbReference>
<comment type="caution">
    <text evidence="1">The sequence shown here is derived from an EMBL/GenBank/DDBJ whole genome shotgun (WGS) entry which is preliminary data.</text>
</comment>
<dbReference type="PANTHER" id="PTHR43434">
    <property type="entry name" value="PHOSPHOGLYCOLATE PHOSPHATASE"/>
    <property type="match status" value="1"/>
</dbReference>
<dbReference type="InterPro" id="IPR050155">
    <property type="entry name" value="HAD-like_hydrolase_sf"/>
</dbReference>
<dbReference type="Pfam" id="PF13419">
    <property type="entry name" value="HAD_2"/>
    <property type="match status" value="1"/>
</dbReference>
<dbReference type="RefSeq" id="WP_068161482.1">
    <property type="nucleotide sequence ID" value="NZ_JXJX01000005.1"/>
</dbReference>
<dbReference type="GO" id="GO:0004713">
    <property type="term" value="F:protein tyrosine kinase activity"/>
    <property type="evidence" value="ECO:0007669"/>
    <property type="project" value="TreeGrafter"/>
</dbReference>
<dbReference type="SUPFAM" id="SSF56784">
    <property type="entry name" value="HAD-like"/>
    <property type="match status" value="1"/>
</dbReference>
<dbReference type="InterPro" id="IPR036412">
    <property type="entry name" value="HAD-like_sf"/>
</dbReference>
<dbReference type="OrthoDB" id="9792518at2"/>
<dbReference type="Proteomes" id="UP000242246">
    <property type="component" value="Unassembled WGS sequence"/>
</dbReference>
<protein>
    <submittedName>
        <fullName evidence="1">Phosphoglycolate phosphatase</fullName>
    </submittedName>
</protein>
<name>A0A2A5S123_9LACT</name>
<reference evidence="1 2" key="1">
    <citation type="submission" date="2014-12" db="EMBL/GenBank/DDBJ databases">
        <title>Draft genome sequences of 10 type strains of Lactococcus.</title>
        <authorList>
            <person name="Sun Z."/>
            <person name="Zhong Z."/>
            <person name="Liu W."/>
            <person name="Zhang W."/>
            <person name="Zhang H."/>
        </authorList>
    </citation>
    <scope>NUCLEOTIDE SEQUENCE [LARGE SCALE GENOMIC DNA]</scope>
    <source>
        <strain evidence="1 2">DSM 20686</strain>
    </source>
</reference>
<gene>
    <name evidence="1" type="ORF">RU87_GL001186</name>
</gene>
<dbReference type="InterPro" id="IPR041492">
    <property type="entry name" value="HAD_2"/>
</dbReference>
<evidence type="ECO:0000313" key="1">
    <source>
        <dbReference type="EMBL" id="PCS07133.1"/>
    </source>
</evidence>
<dbReference type="GO" id="GO:0005829">
    <property type="term" value="C:cytosol"/>
    <property type="evidence" value="ECO:0007669"/>
    <property type="project" value="TreeGrafter"/>
</dbReference>
<dbReference type="AlphaFoldDB" id="A0A2A5S123"/>
<dbReference type="SFLD" id="SFLDS00003">
    <property type="entry name" value="Haloacid_Dehalogenase"/>
    <property type="match status" value="1"/>
</dbReference>
<proteinExistence type="predicted"/>
<organism evidence="1 2">
    <name type="scientific">Pseudolactococcus plantarum</name>
    <dbReference type="NCBI Taxonomy" id="1365"/>
    <lineage>
        <taxon>Bacteria</taxon>
        <taxon>Bacillati</taxon>
        <taxon>Bacillota</taxon>
        <taxon>Bacilli</taxon>
        <taxon>Lactobacillales</taxon>
        <taxon>Streptococcaceae</taxon>
        <taxon>Pseudolactococcus</taxon>
    </lineage>
</organism>
<dbReference type="SFLD" id="SFLDG01129">
    <property type="entry name" value="C1.5:_HAD__Beta-PGM__Phosphata"/>
    <property type="match status" value="1"/>
</dbReference>
<dbReference type="Gene3D" id="1.10.150.240">
    <property type="entry name" value="Putative phosphatase, domain 2"/>
    <property type="match status" value="1"/>
</dbReference>
<keyword evidence="2" id="KW-1185">Reference proteome</keyword>
<evidence type="ECO:0000313" key="2">
    <source>
        <dbReference type="Proteomes" id="UP000242246"/>
    </source>
</evidence>
<dbReference type="Gene3D" id="3.40.50.1000">
    <property type="entry name" value="HAD superfamily/HAD-like"/>
    <property type="match status" value="1"/>
</dbReference>
<sequence>MTLKNLFFDLDGTVVESSTGIINGFRYAFDKLNFPQLPDETLNTFIGPPLEATFQSLSEGNLAWAEKATRIYREYYAHKGMLEAEPYAGMVETLTQLKALDYQLYIATSKKEDVAIKMLNSLGLDHHFKGIFGSTPQTPTKTLVLKHALQTTHSAAEHSVMIGDRDYDIIGGQNNHVAKTIGVLWGFGGINELEKAGTDLIIDHPKQLLESVK</sequence>